<keyword evidence="7" id="KW-1185">Reference proteome</keyword>
<evidence type="ECO:0000259" key="5">
    <source>
        <dbReference type="PROSITE" id="PS51800"/>
    </source>
</evidence>
<dbReference type="InterPro" id="IPR022776">
    <property type="entry name" value="TRM13/UPF0224_CHHC_Znf_dom"/>
</dbReference>
<dbReference type="InterPro" id="IPR051591">
    <property type="entry name" value="UPF0224_FAM112_RNA_Proc"/>
</dbReference>
<reference evidence="6 7" key="1">
    <citation type="submission" date="2024-03" db="EMBL/GenBank/DDBJ databases">
        <title>The genome assembly and annotation of the cricket Gryllus longicercus Weissman &amp; Gray.</title>
        <authorList>
            <person name="Szrajer S."/>
            <person name="Gray D."/>
            <person name="Ylla G."/>
        </authorList>
    </citation>
    <scope>NUCLEOTIDE SEQUENCE [LARGE SCALE GENOMIC DNA]</scope>
    <source>
        <strain evidence="6">DAG 2021-001</strain>
        <tissue evidence="6">Whole body minus gut</tissue>
    </source>
</reference>
<dbReference type="AlphaFoldDB" id="A0AAN9VW04"/>
<feature type="domain" description="CHHC U11-48K-type" evidence="5">
    <location>
        <begin position="10"/>
        <end position="37"/>
    </location>
</feature>
<protein>
    <recommendedName>
        <fullName evidence="5">CHHC U11-48K-type domain-containing protein</fullName>
    </recommendedName>
</protein>
<feature type="compositionally biased region" description="Basic residues" evidence="4">
    <location>
        <begin position="136"/>
        <end position="152"/>
    </location>
</feature>
<evidence type="ECO:0000256" key="4">
    <source>
        <dbReference type="SAM" id="MobiDB-lite"/>
    </source>
</evidence>
<evidence type="ECO:0000313" key="7">
    <source>
        <dbReference type="Proteomes" id="UP001378592"/>
    </source>
</evidence>
<dbReference type="EMBL" id="JAZDUA010000183">
    <property type="protein sequence ID" value="KAK7865194.1"/>
    <property type="molecule type" value="Genomic_DNA"/>
</dbReference>
<dbReference type="Pfam" id="PF05253">
    <property type="entry name" value="zf-U11-48K"/>
    <property type="match status" value="2"/>
</dbReference>
<proteinExistence type="predicted"/>
<keyword evidence="3" id="KW-0862">Zinc</keyword>
<name>A0AAN9VW04_9ORTH</name>
<dbReference type="SUPFAM" id="SSF57667">
    <property type="entry name" value="beta-beta-alpha zinc fingers"/>
    <property type="match status" value="1"/>
</dbReference>
<evidence type="ECO:0000256" key="2">
    <source>
        <dbReference type="ARBA" id="ARBA00022771"/>
    </source>
</evidence>
<organism evidence="6 7">
    <name type="scientific">Gryllus longicercus</name>
    <dbReference type="NCBI Taxonomy" id="2509291"/>
    <lineage>
        <taxon>Eukaryota</taxon>
        <taxon>Metazoa</taxon>
        <taxon>Ecdysozoa</taxon>
        <taxon>Arthropoda</taxon>
        <taxon>Hexapoda</taxon>
        <taxon>Insecta</taxon>
        <taxon>Pterygota</taxon>
        <taxon>Neoptera</taxon>
        <taxon>Polyneoptera</taxon>
        <taxon>Orthoptera</taxon>
        <taxon>Ensifera</taxon>
        <taxon>Gryllidea</taxon>
        <taxon>Grylloidea</taxon>
        <taxon>Gryllidae</taxon>
        <taxon>Gryllinae</taxon>
        <taxon>Gryllus</taxon>
    </lineage>
</organism>
<dbReference type="PROSITE" id="PS51800">
    <property type="entry name" value="ZF_CHHC_U11_48K"/>
    <property type="match status" value="2"/>
</dbReference>
<keyword evidence="2" id="KW-0863">Zinc-finger</keyword>
<accession>A0AAN9VW04</accession>
<dbReference type="InterPro" id="IPR036236">
    <property type="entry name" value="Znf_C2H2_sf"/>
</dbReference>
<evidence type="ECO:0000256" key="1">
    <source>
        <dbReference type="ARBA" id="ARBA00022723"/>
    </source>
</evidence>
<dbReference type="PANTHER" id="PTHR21402">
    <property type="entry name" value="GAMETOCYTE SPECIFIC FACTOR 1-RELATED"/>
    <property type="match status" value="1"/>
</dbReference>
<feature type="region of interest" description="Disordered" evidence="4">
    <location>
        <begin position="134"/>
        <end position="164"/>
    </location>
</feature>
<dbReference type="GO" id="GO:0008270">
    <property type="term" value="F:zinc ion binding"/>
    <property type="evidence" value="ECO:0007669"/>
    <property type="project" value="UniProtKB-KW"/>
</dbReference>
<keyword evidence="1" id="KW-0479">Metal-binding</keyword>
<comment type="caution">
    <text evidence="6">The sequence shown here is derived from an EMBL/GenBank/DDBJ whole genome shotgun (WGS) entry which is preliminary data.</text>
</comment>
<evidence type="ECO:0000313" key="6">
    <source>
        <dbReference type="EMBL" id="KAK7865194.1"/>
    </source>
</evidence>
<dbReference type="PANTHER" id="PTHR21402:SF5">
    <property type="entry name" value="GAMETOCYTE SPECIFIC FACTOR 1"/>
    <property type="match status" value="1"/>
</dbReference>
<dbReference type="Proteomes" id="UP001378592">
    <property type="component" value="Unassembled WGS sequence"/>
</dbReference>
<evidence type="ECO:0000256" key="3">
    <source>
        <dbReference type="ARBA" id="ARBA00022833"/>
    </source>
</evidence>
<sequence length="164" mass="19222">MYSVCKDEEYIHCPYNTSHMILKSRMQYHLFKCRKIYRTANVEICPFNASHHVPAPEIKFHLTICESRYLADRTVYLPDDENPESRTWAPKITPYLPPNEENWDQDDTNTCALTGENKDILNYPIFRNLPGATKSERKRFRKSERERMKKVKSNGGQQCSPGSC</sequence>
<feature type="compositionally biased region" description="Polar residues" evidence="4">
    <location>
        <begin position="154"/>
        <end position="164"/>
    </location>
</feature>
<gene>
    <name evidence="6" type="ORF">R5R35_003915</name>
</gene>
<feature type="domain" description="CHHC U11-48K-type" evidence="5">
    <location>
        <begin position="42"/>
        <end position="69"/>
    </location>
</feature>